<dbReference type="InterPro" id="IPR042099">
    <property type="entry name" value="ANL_N_sf"/>
</dbReference>
<feature type="domain" description="Carrier" evidence="10">
    <location>
        <begin position="3832"/>
        <end position="3907"/>
    </location>
</feature>
<evidence type="ECO:0000313" key="13">
    <source>
        <dbReference type="EMBL" id="KWZ39162.1"/>
    </source>
</evidence>
<evidence type="ECO:0000256" key="6">
    <source>
        <dbReference type="ARBA" id="ARBA00022737"/>
    </source>
</evidence>
<dbReference type="Gene3D" id="3.40.366.10">
    <property type="entry name" value="Malonyl-Coenzyme A Acyl Carrier Protein, domain 2"/>
    <property type="match status" value="1"/>
</dbReference>
<feature type="region of interest" description="N-terminal hotdog fold" evidence="8">
    <location>
        <begin position="3065"/>
        <end position="3192"/>
    </location>
</feature>
<evidence type="ECO:0000256" key="9">
    <source>
        <dbReference type="SAM" id="MobiDB-lite"/>
    </source>
</evidence>
<gene>
    <name evidence="13" type="ORF">WS72_30885</name>
</gene>
<dbReference type="Gene3D" id="3.40.50.720">
    <property type="entry name" value="NAD(P)-binding Rossmann-like Domain"/>
    <property type="match status" value="1"/>
</dbReference>
<dbReference type="CDD" id="cd00833">
    <property type="entry name" value="PKS"/>
    <property type="match status" value="1"/>
</dbReference>
<dbReference type="Pfam" id="PF00550">
    <property type="entry name" value="PP-binding"/>
    <property type="match status" value="3"/>
</dbReference>
<evidence type="ECO:0000256" key="1">
    <source>
        <dbReference type="ARBA" id="ARBA00001957"/>
    </source>
</evidence>
<dbReference type="InterPro" id="IPR045851">
    <property type="entry name" value="AMP-bd_C_sf"/>
</dbReference>
<dbReference type="SMART" id="SM00827">
    <property type="entry name" value="PKS_AT"/>
    <property type="match status" value="1"/>
</dbReference>
<dbReference type="Gene3D" id="3.30.559.30">
    <property type="entry name" value="Nonribosomal peptide synthetase, condensation domain"/>
    <property type="match status" value="2"/>
</dbReference>
<dbReference type="InterPro" id="IPR016035">
    <property type="entry name" value="Acyl_Trfase/lysoPLipase"/>
</dbReference>
<dbReference type="Pfam" id="PF00668">
    <property type="entry name" value="Condensation"/>
    <property type="match status" value="2"/>
</dbReference>
<dbReference type="InterPro" id="IPR016036">
    <property type="entry name" value="Malonyl_transacylase_ACP-bd"/>
</dbReference>
<reference evidence="13 14" key="1">
    <citation type="submission" date="2015-11" db="EMBL/GenBank/DDBJ databases">
        <authorList>
            <person name="Sahl J."/>
            <person name="Wagner D."/>
            <person name="Keim P."/>
        </authorList>
    </citation>
    <scope>NUCLEOTIDE SEQUENCE [LARGE SCALE GENOMIC DNA]</scope>
    <source>
        <strain evidence="13 14">BDU18</strain>
    </source>
</reference>
<dbReference type="Pfam" id="PF14765">
    <property type="entry name" value="PS-DH"/>
    <property type="match status" value="1"/>
</dbReference>
<dbReference type="InterPro" id="IPR010071">
    <property type="entry name" value="AA_adenyl_dom"/>
</dbReference>
<dbReference type="InterPro" id="IPR001031">
    <property type="entry name" value="Thioesterase"/>
</dbReference>
<dbReference type="Pfam" id="PF00975">
    <property type="entry name" value="Thioesterase"/>
    <property type="match status" value="1"/>
</dbReference>
<dbReference type="InterPro" id="IPR036291">
    <property type="entry name" value="NAD(P)-bd_dom_sf"/>
</dbReference>
<dbReference type="InterPro" id="IPR020807">
    <property type="entry name" value="PKS_DH"/>
</dbReference>
<feature type="active site" description="Proton donor; for dehydratase activity" evidence="8">
    <location>
        <position position="3269"/>
    </location>
</feature>
<organism evidence="13 14">
    <name type="scientific">Burkholderia savannae</name>
    <dbReference type="NCBI Taxonomy" id="1637837"/>
    <lineage>
        <taxon>Bacteria</taxon>
        <taxon>Pseudomonadati</taxon>
        <taxon>Pseudomonadota</taxon>
        <taxon>Betaproteobacteria</taxon>
        <taxon>Burkholderiales</taxon>
        <taxon>Burkholderiaceae</taxon>
        <taxon>Burkholderia</taxon>
        <taxon>pseudomallei group</taxon>
    </lineage>
</organism>
<keyword evidence="5" id="KW-0479">Metal-binding</keyword>
<dbReference type="PROSITE" id="PS00455">
    <property type="entry name" value="AMP_BINDING"/>
    <property type="match status" value="2"/>
</dbReference>
<dbReference type="SUPFAM" id="SSF56801">
    <property type="entry name" value="Acetyl-CoA synthetase-like"/>
    <property type="match status" value="2"/>
</dbReference>
<feature type="domain" description="Ketosynthase family 3 (KS3)" evidence="11">
    <location>
        <begin position="2166"/>
        <end position="2599"/>
    </location>
</feature>
<dbReference type="Pfam" id="PF16197">
    <property type="entry name" value="KAsynt_C_assoc"/>
    <property type="match status" value="1"/>
</dbReference>
<dbReference type="InterPro" id="IPR057326">
    <property type="entry name" value="KR_dom"/>
</dbReference>
<proteinExistence type="inferred from homology"/>
<dbReference type="CDD" id="cd08953">
    <property type="entry name" value="KR_2_SDR_x"/>
    <property type="match status" value="1"/>
</dbReference>
<dbReference type="PROSITE" id="PS00606">
    <property type="entry name" value="KS3_1"/>
    <property type="match status" value="1"/>
</dbReference>
<evidence type="ECO:0000256" key="3">
    <source>
        <dbReference type="ARBA" id="ARBA00022553"/>
    </source>
</evidence>
<keyword evidence="2" id="KW-0596">Phosphopantetheine</keyword>
<dbReference type="SMART" id="SM00823">
    <property type="entry name" value="PKS_PP"/>
    <property type="match status" value="3"/>
</dbReference>
<dbReference type="SUPFAM" id="SSF52151">
    <property type="entry name" value="FabD/lysophospholipase-like"/>
    <property type="match status" value="1"/>
</dbReference>
<dbReference type="InterPro" id="IPR020845">
    <property type="entry name" value="AMP-binding_CS"/>
</dbReference>
<dbReference type="PROSITE" id="PS50075">
    <property type="entry name" value="CARRIER"/>
    <property type="match status" value="3"/>
</dbReference>
<feature type="region of interest" description="Disordered" evidence="9">
    <location>
        <begin position="1076"/>
        <end position="1107"/>
    </location>
</feature>
<dbReference type="Pfam" id="PF21394">
    <property type="entry name" value="Beta-ketacyl_N"/>
    <property type="match status" value="1"/>
</dbReference>
<keyword evidence="3" id="KW-0597">Phosphoprotein</keyword>
<dbReference type="Gene3D" id="1.10.1200.10">
    <property type="entry name" value="ACP-like"/>
    <property type="match status" value="2"/>
</dbReference>
<protein>
    <submittedName>
        <fullName evidence="13">Non-ribosomal peptide synthetase</fullName>
    </submittedName>
</protein>
<feature type="domain" description="PKS/mFAS DH" evidence="12">
    <location>
        <begin position="3065"/>
        <end position="3349"/>
    </location>
</feature>
<feature type="active site" description="Proton acceptor; for dehydratase activity" evidence="8">
    <location>
        <position position="3099"/>
    </location>
</feature>
<dbReference type="SMART" id="SM00822">
    <property type="entry name" value="PKS_KR"/>
    <property type="match status" value="1"/>
</dbReference>
<dbReference type="SUPFAM" id="SSF52777">
    <property type="entry name" value="CoA-dependent acyltransferases"/>
    <property type="match status" value="4"/>
</dbReference>
<dbReference type="InterPro" id="IPR009081">
    <property type="entry name" value="PP-bd_ACP"/>
</dbReference>
<dbReference type="SMART" id="SM00825">
    <property type="entry name" value="PKS_KS"/>
    <property type="match status" value="1"/>
</dbReference>
<dbReference type="PANTHER" id="PTHR45527:SF1">
    <property type="entry name" value="FATTY ACID SYNTHASE"/>
    <property type="match status" value="1"/>
</dbReference>
<dbReference type="Pfam" id="PF02801">
    <property type="entry name" value="Ketoacyl-synt_C"/>
    <property type="match status" value="1"/>
</dbReference>
<dbReference type="InterPro" id="IPR006162">
    <property type="entry name" value="Ppantetheine_attach_site"/>
</dbReference>
<dbReference type="CDD" id="cd19531">
    <property type="entry name" value="LCL_NRPS-like"/>
    <property type="match status" value="2"/>
</dbReference>
<dbReference type="SMART" id="SM00826">
    <property type="entry name" value="PKS_DH"/>
    <property type="match status" value="1"/>
</dbReference>
<dbReference type="InterPro" id="IPR014043">
    <property type="entry name" value="Acyl_transferase_dom"/>
</dbReference>
<dbReference type="Gene3D" id="3.40.50.1820">
    <property type="entry name" value="alpha/beta hydrolase"/>
    <property type="match status" value="2"/>
</dbReference>
<evidence type="ECO:0000256" key="4">
    <source>
        <dbReference type="ARBA" id="ARBA00022679"/>
    </source>
</evidence>
<dbReference type="SUPFAM" id="SSF55048">
    <property type="entry name" value="Probable ACP-binding domain of malonyl-CoA ACP transacylase"/>
    <property type="match status" value="1"/>
</dbReference>
<comment type="cofactor">
    <cofactor evidence="1">
        <name>pantetheine 4'-phosphate</name>
        <dbReference type="ChEBI" id="CHEBI:47942"/>
    </cofactor>
</comment>
<dbReference type="InterPro" id="IPR016039">
    <property type="entry name" value="Thiolase-like"/>
</dbReference>
<dbReference type="InterPro" id="IPR020802">
    <property type="entry name" value="TesA-like"/>
</dbReference>
<dbReference type="SUPFAM" id="SSF53474">
    <property type="entry name" value="alpha/beta-Hydrolases"/>
    <property type="match status" value="1"/>
</dbReference>
<feature type="domain" description="Carrier" evidence="10">
    <location>
        <begin position="998"/>
        <end position="1073"/>
    </location>
</feature>
<dbReference type="PROSITE" id="PS52019">
    <property type="entry name" value="PKS_MFAS_DH"/>
    <property type="match status" value="1"/>
</dbReference>
<dbReference type="Gene3D" id="3.40.47.10">
    <property type="match status" value="1"/>
</dbReference>
<feature type="region of interest" description="C-terminal hotdog fold" evidence="8">
    <location>
        <begin position="3206"/>
        <end position="3349"/>
    </location>
</feature>
<evidence type="ECO:0000259" key="10">
    <source>
        <dbReference type="PROSITE" id="PS50075"/>
    </source>
</evidence>
<dbReference type="InterPro" id="IPR018201">
    <property type="entry name" value="Ketoacyl_synth_AS"/>
</dbReference>
<evidence type="ECO:0000256" key="7">
    <source>
        <dbReference type="ARBA" id="ARBA00029443"/>
    </source>
</evidence>
<comment type="caution">
    <text evidence="13">The sequence shown here is derived from an EMBL/GenBank/DDBJ whole genome shotgun (WGS) entry which is preliminary data.</text>
</comment>
<dbReference type="Proteomes" id="UP000070255">
    <property type="component" value="Unassembled WGS sequence"/>
</dbReference>
<feature type="compositionally biased region" description="Low complexity" evidence="9">
    <location>
        <begin position="1079"/>
        <end position="1100"/>
    </location>
</feature>
<dbReference type="InterPro" id="IPR029058">
    <property type="entry name" value="AB_hydrolase_fold"/>
</dbReference>
<feature type="region of interest" description="Disordered" evidence="9">
    <location>
        <begin position="3051"/>
        <end position="3071"/>
    </location>
</feature>
<evidence type="ECO:0000256" key="2">
    <source>
        <dbReference type="ARBA" id="ARBA00022450"/>
    </source>
</evidence>
<dbReference type="InterPro" id="IPR049490">
    <property type="entry name" value="C883_1060-like_KR_N"/>
</dbReference>
<dbReference type="InterPro" id="IPR049900">
    <property type="entry name" value="PKS_mFAS_DH"/>
</dbReference>
<feature type="domain" description="Carrier" evidence="10">
    <location>
        <begin position="2068"/>
        <end position="2143"/>
    </location>
</feature>
<name>A0ABR5T7E0_9BURK</name>
<dbReference type="InterPro" id="IPR042104">
    <property type="entry name" value="PKS_dehydratase_sf"/>
</dbReference>
<keyword evidence="6" id="KW-0677">Repeat</keyword>
<sequence length="4212" mass="452537">MKSLEEVERDTAAAGHGVLTLAPTAAQRRLWFITSGDVRSATYNIAAAFRIRGHLDESALGSAFVFVANRHPILASRLRTVDGELVIDVRPAGSLLQVADLSELAADAQSAAVQQHERELAAHLFDLENEAPLRATLLRIGGDRHVLLVNIHHMAIDAWSLDLFYRELGDAYRALRDGREPALAAVRYATADEAMDQLADAALKDESRQYWRRRLDGIPNLHKLPTDRARPPQQRGAGAVVEHAFSPSIAAGIARLCRTAGVTPYTIGVAAFAALLHRYSNESDIVIGSPFANRATEDEQRQIGFFINLAPLRFDFSGAPSFLELLAQATTTVLDAFEHIGLSFDEIVDAVQPPRSLSHAPVFQVMFDYLKGSSHALSLAGAQVEGALIHNGTAKYDLTLSLEEIDDALIGYLEYDTDLYDEATIARLAGHLDQLLQSVLDAPNEPVTKGSLLSDAELADILRLAKPGEPLVSDGFSPIPQRIRAAARRTPDAEAVVHRETRLTYAQLDRLSDRVAAQLRARGVTAGSRVASFVSYSHEVPIAFVAILKAGGVYLPIGPDDPRFRDKIDDAKPFAIVTTAHDLARLDGDLRALALVLDEAADDPARDTSSAPPFEIPALQEDDPAYVIYTSGSTGKPKGVEVSHGNLNLSYHAWRQAYRFDQPGHPIALQLAGPTFDLGIGDLSRTLGSGGKLVMCPRDWMLDASRVHALIEHERVTFGDFPPVVLRELIRYCHDHDARLDGLATLVCGADVWFGHELQAAQALCAPHARVLGSYGVTEATIDSSVFDPAEHDLAPGSVVPIGRPLSSCELYVADARLQLTPIGVPGELLIAGPAVSQRYLNNPELTREKFISGAFDARGRLAQAPGQTRFYRTGDMCRMLADGTIEFLGRRDHQVKIRGFRVELGEIESTLAAHPDVRQCALTTKNEQFDDAVLVAYVVSDAPTAALYHFLRERLPAHMLPTVIEQLPELPLTASGKIDRKRLQALELSPLGGSRAEPRTETERRVLELWRAVLPAPVTGVDENFFFCGGHSLIAARLISRVNDAFDVRLRVATLFKHPTVAEMAEHVDDARRACPRASHAPEAPLASAADAPAPGSAAQRSGDPRRLSLAQNSLWLAAKRRPRDFTYNIPMVWRLDGAPDRDALARALDDIARRHPALRTTFSAKLVPLDDESGNASLEPAQIVADAAHAPLRIVDVADDETLSRLLHDEETAPFDLTTGPLVRAVLFARGERCHLLCVTVHHIVFDGPSLSIFWRDLQAAYNARARGEAFDPPPPDATYADFVARQRALANAPALERTLSHWRECLRELPPTLRIPADDAARVQPGSSSFEIPAPLAARIEQTSRQLNCTPLMFYLSLFAQALRDETGDDDLAIGIPISLRPTEAFDSVIGFFTNTLPLRVRFGEAGTFRSLLEQVKQTCLDVFEHRDVAFEQLVQALNPARHPTRSPIFQAGFSYDLDEVGSLDLDGVRATPHPLETYVAKLDLEFAVTRQGDAVFGHLMSRPGSFGGASLTRMRDRMLALAARAAADVDWRTDAAPNGHAAAAIADADGESGAGHADLYALFAARVADGGERVAVEADDLSLTYRELDALSAAIATALRNVGVRGGDRVGICVGRHPYAIAAMLAIARIGAAFVPFDPDQKPQWNQYIAHDAALRAIVSRNALTAKVSHLNLPLVDADLVDADASAGAPAPDAAIAPGDTAYVIYTSGSTGMPKGVAVPHRSVCHNVLAMRDALGITHGSRIAQYLSPIFDAVLAEIFPPLASGAAIVFGDRQRLLPGSDLVEWLAQRRITHLVIVPSTLALVPHAPLPALEAIVVGGEACPREVAQRWAAGRRLFNGYGPTECAIAVSMAEYWAEGERLVLRPLGGARFYVLDDALEQTRDGAAGELFVGGVCVSHGYLGKPARTASAFVADPFAARPGARMYRTGDVVRQLDDGSVQFIGRADRQVKIRGFRIELDAVRAALMEAPGVRAAEALVHPDARGQSELVGYVVGTSDRDAIADALRGKIPDVMIPTAFVFLDRLPTGRTGKVDLQALKAIKPTADGAARAIARTPPDKPASPRATPAATIAKVSAIWRELLGRADIGDDENFFEAGGHSLRAVALHQRLGEEFGSWVTLTDVFEYPTIHALSAQIDVLRRRHEPAASEAPPPAETAAAAVDEHAIAVIGLVGRFPQAPDLQTFWTRLLSGYDAGADLSDDELRARGVPPEVIAHPNFVRRAKVLDGVADFDAEFFGYSPREAQVMDPQQRIFLELAWELLEEAGYGDRDAQRPVGVFGSVAFSYYLVENVIPNIRTHRLDAGQWMLGNDKDFVATRTAYKLDLRGPAVSVATACSSSLTAVHMACASVRAGECALAIAGAVGLDPEQAGYVYSEGGIMSPDGRCRPFDAAANGTAGGSGAGLVLLKKLSAAIRDGDTIHAVIKGSAINNDGGSKVSYTAPSVSGQAAVIGDALRAAGVAADTIDYVEAHGTGTPLGDPVEVRALTQAFAAASSEEANAAAPSARKCGIGSVKSNIGHLDAAAGIAGLIKTILALRHETIPPSIHCNEPNPEIRFDETPFEVVRAARAWARGPRPRRAGVSSFGVGGTNAHVIVEEAPIAPIERQDADDGAQLLPVSAKSPEAVGEAARRLSARLSNGVEGATLGNVAHTLQAGRTAFAHRAFVVGDDMSAVAAQLARAADLPIVGARKSAPVVFMFPGQGSQHAGMGQALYRRYRVFRDVVDHCADILMPHLHVDIRALIHGDSDGGGTAGADRLRETRYAQPALFTVEYALARLLEDWGIAPDALIGHSLGELVAACVSRRLALDDALALVAARASAMQRQPAGAMLAVTASPEHLDALYATGCELAAVNGDDQFVLSGAPGDIAKLEDACVLAGLPCQRLATSHAFHSSLMENAVGEINRVGASLRTADGTVPMISNRSGRWFDESDRRDPGYWGDHVRRTVRFSEGLSTVLAAFDRPLLLEVGPGRALASLAAGVDGLERSRVATTMRHAREPRTDDVALLTGVGSLWAHGAHVEWERLRDGAAARRVALPTYPFTRKRHWLSRPAADAAPAPTPPSSPDDGTLRFERKEIDAQRIDVCFTLSERHWFVDEHRIFGGHGVLPGTGCLELVRRAFVISHGASQPVLRDVYFPSPLVFDAGVQRSLRAVFKQRDGALDFVLESRPDDASGAWTPHASGNVSATRLADAPTLSDGSIDALCARLSLQPLADAPAQFRRAFAEYGPRWHCIDAVWLGERQGLARLRLPHTFERDLPAFALHPALLDLGVAFLHACLRPADASLPFRYETLTVHAPLTAECYSLAIERAPRTFDVTLFSWNAQARRATTLVEVRGFGLRETNRAGGATPADWCRTPAWARAPLPAHQRDTGAWLTFADAPDEPLAAHAPPRSVLVVKGDAFRQLDDARFALRAGSGDDYARLLDALARAGRLPSQIVYAWRADESRPALDATLDGFTHLVTLIQTLARRAVAPRVTLVTRRWRRADAPAACATAATAASLKAVQWEFPDIVCRHLDVDDDEPSTQQALHTELSIVPEISESGIGYFDKAATVCLAAGSRETLRFVDAPAPDTAQGAPLRDGGVYLITGGLGGIGGELARHIAETAPGAKLALIGRQREGLTDKQAARLRALEAAGADVLVLRADVADARQMRTAIAELHARFGQVNGIVHSAGVEASGLIETGAPDAWRRVLAAKVAGTHNLIDLVAADRLDFVVLCSSLASLVGGLGQADYAAANGYLDAIARHWSRARIPVVSLNWDAWTETGMAVDYTERTAHRGADSVRGLTNREGRAIFDLAIRMPGSGIAQLAVSKFGFDRQPSNAQRKTAAAPPSSDVERTLVGLWRDLLGVDDVGIDDDFFDLGGHSLLATQLISQVRDLYGRCLTLGEFLDAPTISRILRSIDATGNATSDSPQSNDAAIRYCIVPMVDEGRRAPFFCIPGMGGNITQLLPLAKTLRADRPVVGLQYLGLDGMAEPHTSIEQIAAHYIACMRSVQPQGPYHFGGHSLGGKIAYEIARQLIDAGERIGLVVLFDSAAPPYAPMVYQDDAEMARLILGIFAYYADKPELVDGIDAALAPLSRAALLEFIGERLAASGVVHSQADSNSIRGLFNVYRAAADLSPKYDPPRVQRPIPMLLVKAAGPTPEGFNLPEIRDTAAWGWERFTSLPVECREVPGNHYSCLMPDYVEHVSACVRAALASADAASAANPAVA</sequence>
<dbReference type="CDD" id="cd05930">
    <property type="entry name" value="A_NRPS"/>
    <property type="match status" value="2"/>
</dbReference>
<keyword evidence="4" id="KW-0808">Transferase</keyword>
<dbReference type="SUPFAM" id="SSF51735">
    <property type="entry name" value="NAD(P)-binding Rossmann-fold domains"/>
    <property type="match status" value="2"/>
</dbReference>
<dbReference type="Gene3D" id="3.30.300.30">
    <property type="match status" value="2"/>
</dbReference>
<dbReference type="InterPro" id="IPR020841">
    <property type="entry name" value="PKS_Beta-ketoAc_synthase_dom"/>
</dbReference>
<dbReference type="Pfam" id="PF00109">
    <property type="entry name" value="ketoacyl-synt"/>
    <property type="match status" value="1"/>
</dbReference>
<evidence type="ECO:0000256" key="8">
    <source>
        <dbReference type="PROSITE-ProRule" id="PRU01363"/>
    </source>
</evidence>
<dbReference type="PANTHER" id="PTHR45527">
    <property type="entry name" value="NONRIBOSOMAL PEPTIDE SYNTHETASE"/>
    <property type="match status" value="1"/>
</dbReference>
<dbReference type="Pfam" id="PF08659">
    <property type="entry name" value="KR"/>
    <property type="match status" value="1"/>
</dbReference>
<dbReference type="PROSITE" id="PS52004">
    <property type="entry name" value="KS3_2"/>
    <property type="match status" value="1"/>
</dbReference>
<dbReference type="SUPFAM" id="SSF53901">
    <property type="entry name" value="Thiolase-like"/>
    <property type="match status" value="1"/>
</dbReference>
<dbReference type="InterPro" id="IPR049551">
    <property type="entry name" value="PKS_DH_C"/>
</dbReference>
<dbReference type="SUPFAM" id="SSF47336">
    <property type="entry name" value="ACP-like"/>
    <property type="match status" value="3"/>
</dbReference>
<dbReference type="InterPro" id="IPR013968">
    <property type="entry name" value="PKS_KR"/>
</dbReference>
<evidence type="ECO:0000259" key="12">
    <source>
        <dbReference type="PROSITE" id="PS52019"/>
    </source>
</evidence>
<evidence type="ECO:0000313" key="14">
    <source>
        <dbReference type="Proteomes" id="UP000070255"/>
    </source>
</evidence>
<dbReference type="InterPro" id="IPR036736">
    <property type="entry name" value="ACP-like_sf"/>
</dbReference>
<dbReference type="InterPro" id="IPR025110">
    <property type="entry name" value="AMP-bd_C"/>
</dbReference>
<dbReference type="Gene3D" id="3.30.70.3290">
    <property type="match status" value="1"/>
</dbReference>
<keyword evidence="14" id="KW-1185">Reference proteome</keyword>
<comment type="similarity">
    <text evidence="7">In the C-terminal section; belongs to the NRP synthetase family.</text>
</comment>
<dbReference type="InterPro" id="IPR014030">
    <property type="entry name" value="Ketoacyl_synth_N"/>
</dbReference>
<dbReference type="InterPro" id="IPR032821">
    <property type="entry name" value="PKS_assoc"/>
</dbReference>
<dbReference type="InterPro" id="IPR020806">
    <property type="entry name" value="PKS_PP-bd"/>
</dbReference>
<evidence type="ECO:0000256" key="5">
    <source>
        <dbReference type="ARBA" id="ARBA00022723"/>
    </source>
</evidence>
<dbReference type="Pfam" id="PF13193">
    <property type="entry name" value="AMP-binding_C"/>
    <property type="match status" value="2"/>
</dbReference>
<dbReference type="InterPro" id="IPR001242">
    <property type="entry name" value="Condensation_dom"/>
</dbReference>
<dbReference type="SMART" id="SM00824">
    <property type="entry name" value="PKS_TE"/>
    <property type="match status" value="1"/>
</dbReference>
<dbReference type="PROSITE" id="PS00012">
    <property type="entry name" value="PHOSPHOPANTETHEINE"/>
    <property type="match status" value="1"/>
</dbReference>
<evidence type="ECO:0000259" key="11">
    <source>
        <dbReference type="PROSITE" id="PS52004"/>
    </source>
</evidence>
<dbReference type="Pfam" id="PF00501">
    <property type="entry name" value="AMP-binding"/>
    <property type="match status" value="2"/>
</dbReference>
<dbReference type="InterPro" id="IPR000873">
    <property type="entry name" value="AMP-dep_synth/lig_dom"/>
</dbReference>
<dbReference type="Gene3D" id="3.10.129.110">
    <property type="entry name" value="Polyketide synthase dehydratase"/>
    <property type="match status" value="1"/>
</dbReference>
<dbReference type="InterPro" id="IPR049552">
    <property type="entry name" value="PKS_DH_N"/>
</dbReference>
<dbReference type="Pfam" id="PF00698">
    <property type="entry name" value="Acyl_transf_1"/>
    <property type="match status" value="1"/>
</dbReference>
<dbReference type="InterPro" id="IPR014031">
    <property type="entry name" value="Ketoacyl_synth_C"/>
</dbReference>
<dbReference type="InterPro" id="IPR001227">
    <property type="entry name" value="Ac_transferase_dom_sf"/>
</dbReference>
<dbReference type="NCBIfam" id="TIGR01733">
    <property type="entry name" value="AA-adenyl-dom"/>
    <property type="match status" value="2"/>
</dbReference>
<dbReference type="Gene3D" id="3.30.559.10">
    <property type="entry name" value="Chloramphenicol acetyltransferase-like domain"/>
    <property type="match status" value="2"/>
</dbReference>
<dbReference type="Pfam" id="PF21089">
    <property type="entry name" value="PKS_DH_N"/>
    <property type="match status" value="1"/>
</dbReference>
<dbReference type="Gene3D" id="3.40.50.12780">
    <property type="entry name" value="N-terminal domain of ligase-like"/>
    <property type="match status" value="2"/>
</dbReference>
<dbReference type="EMBL" id="LNJQ01000004">
    <property type="protein sequence ID" value="KWZ39162.1"/>
    <property type="molecule type" value="Genomic_DNA"/>
</dbReference>
<accession>A0ABR5T7E0</accession>
<dbReference type="InterPro" id="IPR023213">
    <property type="entry name" value="CAT-like_dom_sf"/>
</dbReference>